<feature type="transmembrane region" description="Helical" evidence="2">
    <location>
        <begin position="220"/>
        <end position="240"/>
    </location>
</feature>
<name>A0A7S0SB38_9CHLO</name>
<protein>
    <submittedName>
        <fullName evidence="3">Uncharacterized protein</fullName>
    </submittedName>
</protein>
<feature type="compositionally biased region" description="Pro residues" evidence="1">
    <location>
        <begin position="122"/>
        <end position="141"/>
    </location>
</feature>
<organism evidence="3">
    <name type="scientific">Mantoniella antarctica</name>
    <dbReference type="NCBI Taxonomy" id="81844"/>
    <lineage>
        <taxon>Eukaryota</taxon>
        <taxon>Viridiplantae</taxon>
        <taxon>Chlorophyta</taxon>
        <taxon>Mamiellophyceae</taxon>
        <taxon>Mamiellales</taxon>
        <taxon>Mamiellaceae</taxon>
        <taxon>Mantoniella</taxon>
    </lineage>
</organism>
<keyword evidence="2" id="KW-0812">Transmembrane</keyword>
<keyword evidence="2" id="KW-1133">Transmembrane helix</keyword>
<accession>A0A7S0SB38</accession>
<reference evidence="3" key="1">
    <citation type="submission" date="2021-01" db="EMBL/GenBank/DDBJ databases">
        <authorList>
            <person name="Corre E."/>
            <person name="Pelletier E."/>
            <person name="Niang G."/>
            <person name="Scheremetjew M."/>
            <person name="Finn R."/>
            <person name="Kale V."/>
            <person name="Holt S."/>
            <person name="Cochrane G."/>
            <person name="Meng A."/>
            <person name="Brown T."/>
            <person name="Cohen L."/>
        </authorList>
    </citation>
    <scope>NUCLEOTIDE SEQUENCE</scope>
    <source>
        <strain evidence="3">SL-175</strain>
    </source>
</reference>
<keyword evidence="2" id="KW-0472">Membrane</keyword>
<proteinExistence type="predicted"/>
<feature type="compositionally biased region" description="Basic and acidic residues" evidence="1">
    <location>
        <begin position="74"/>
        <end position="86"/>
    </location>
</feature>
<dbReference type="EMBL" id="HBFC01006312">
    <property type="protein sequence ID" value="CAD8700862.1"/>
    <property type="molecule type" value="Transcribed_RNA"/>
</dbReference>
<sequence length="250" mass="26491">MYGRSKCATQSFKVSTRRGLDHVATALTASGDLANLGTVGTEWYVVHNSVSKTTGTAQWNRKVVTRGGEKIILRHHSNKDSGRDAPGKSGFQGGGDALQLSLHNAIDDGFAGHATEPQLREVPPPPPRPPPRPPPSPPRPPIQHQHHQSPPAREEQDPPWITPSPSAPSPQHVQPTAQCFVAELSGYPIAVPVASQYGAPGASQYEASERARAHAESVQYARVAIAAIIVAVAAVAYATIVVTSVRATAQ</sequence>
<evidence type="ECO:0000256" key="2">
    <source>
        <dbReference type="SAM" id="Phobius"/>
    </source>
</evidence>
<feature type="region of interest" description="Disordered" evidence="1">
    <location>
        <begin position="74"/>
        <end position="96"/>
    </location>
</feature>
<feature type="region of interest" description="Disordered" evidence="1">
    <location>
        <begin position="115"/>
        <end position="174"/>
    </location>
</feature>
<evidence type="ECO:0000256" key="1">
    <source>
        <dbReference type="SAM" id="MobiDB-lite"/>
    </source>
</evidence>
<gene>
    <name evidence="3" type="ORF">MANT1106_LOCUS3544</name>
</gene>
<evidence type="ECO:0000313" key="3">
    <source>
        <dbReference type="EMBL" id="CAD8700862.1"/>
    </source>
</evidence>
<dbReference type="AlphaFoldDB" id="A0A7S0SB38"/>